<dbReference type="RefSeq" id="WP_015913293.1">
    <property type="nucleotide sequence ID" value="NC_011992.1"/>
</dbReference>
<keyword evidence="3" id="KW-0949">S-adenosyl-L-methionine</keyword>
<dbReference type="InterPro" id="IPR039262">
    <property type="entry name" value="DTWD2/TAPT"/>
</dbReference>
<dbReference type="GO" id="GO:0008033">
    <property type="term" value="P:tRNA processing"/>
    <property type="evidence" value="ECO:0007669"/>
    <property type="project" value="UniProtKB-KW"/>
</dbReference>
<evidence type="ECO:0000256" key="1">
    <source>
        <dbReference type="ARBA" id="ARBA00012386"/>
    </source>
</evidence>
<evidence type="ECO:0000256" key="4">
    <source>
        <dbReference type="ARBA" id="ARBA00022694"/>
    </source>
</evidence>
<dbReference type="GO" id="GO:0016432">
    <property type="term" value="F:tRNA-uridine aminocarboxypropyltransferase activity"/>
    <property type="evidence" value="ECO:0007669"/>
    <property type="project" value="UniProtKB-EC"/>
</dbReference>
<dbReference type="PANTHER" id="PTHR21392">
    <property type="entry name" value="TRNA-URIDINE AMINOCARBOXYPROPYLTRANSFERASE 2"/>
    <property type="match status" value="1"/>
</dbReference>
<evidence type="ECO:0000313" key="7">
    <source>
        <dbReference type="EMBL" id="ACM33215.1"/>
    </source>
</evidence>
<keyword evidence="2" id="KW-0808">Transferase</keyword>
<dbReference type="KEGG" id="dia:Dtpsy_1758"/>
<gene>
    <name evidence="7" type="ordered locus">Dtpsy_1758</name>
</gene>
<dbReference type="PANTHER" id="PTHR21392:SF0">
    <property type="entry name" value="TRNA-URIDINE AMINOCARBOXYPROPYLTRANSFERASE 2"/>
    <property type="match status" value="1"/>
</dbReference>
<evidence type="ECO:0000256" key="3">
    <source>
        <dbReference type="ARBA" id="ARBA00022691"/>
    </source>
</evidence>
<dbReference type="InterPro" id="IPR005636">
    <property type="entry name" value="DTW"/>
</dbReference>
<dbReference type="SMART" id="SM01144">
    <property type="entry name" value="DTW"/>
    <property type="match status" value="1"/>
</dbReference>
<dbReference type="Proteomes" id="UP000000450">
    <property type="component" value="Chromosome"/>
</dbReference>
<name>A0A9J9QFI9_ACIET</name>
<dbReference type="EMBL" id="CP001392">
    <property type="protein sequence ID" value="ACM33215.1"/>
    <property type="molecule type" value="Genomic_DNA"/>
</dbReference>
<keyword evidence="4" id="KW-0819">tRNA processing</keyword>
<reference evidence="7 8" key="1">
    <citation type="journal article" date="2010" name="J. Bacteriol.">
        <title>Completed genome sequence of the anaerobic iron-oxidizing bacterium Acidovorax ebreus strain TPSY.</title>
        <authorList>
            <person name="Byrne-Bailey K.G."/>
            <person name="Weber K.A."/>
            <person name="Chair A.H."/>
            <person name="Bose S."/>
            <person name="Knox T."/>
            <person name="Spanbauer T.L."/>
            <person name="Chertkov O."/>
            <person name="Coates J.D."/>
        </authorList>
    </citation>
    <scope>NUCLEOTIDE SEQUENCE [LARGE SCALE GENOMIC DNA]</scope>
    <source>
        <strain evidence="7 8">TPSY</strain>
    </source>
</reference>
<accession>A0A9J9QFI9</accession>
<dbReference type="Pfam" id="PF03942">
    <property type="entry name" value="DTW"/>
    <property type="match status" value="1"/>
</dbReference>
<organism evidence="7 8">
    <name type="scientific">Acidovorax ebreus (strain TPSY)</name>
    <name type="common">Diaphorobacter sp. (strain TPSY)</name>
    <dbReference type="NCBI Taxonomy" id="535289"/>
    <lineage>
        <taxon>Bacteria</taxon>
        <taxon>Pseudomonadati</taxon>
        <taxon>Pseudomonadota</taxon>
        <taxon>Betaproteobacteria</taxon>
        <taxon>Burkholderiales</taxon>
        <taxon>Comamonadaceae</taxon>
        <taxon>Diaphorobacter</taxon>
    </lineage>
</organism>
<evidence type="ECO:0000256" key="2">
    <source>
        <dbReference type="ARBA" id="ARBA00022679"/>
    </source>
</evidence>
<proteinExistence type="inferred from homology"/>
<dbReference type="AlphaFoldDB" id="A0A9J9QFI9"/>
<feature type="domain" description="DTW" evidence="6">
    <location>
        <begin position="9"/>
        <end position="215"/>
    </location>
</feature>
<evidence type="ECO:0000256" key="5">
    <source>
        <dbReference type="ARBA" id="ARBA00034489"/>
    </source>
</evidence>
<sequence length="227" mass="24726">MPSCTHLPRRPVCPRCQRPAAACICAAVRPVAHQVQVLILMHPLEQHQAKGTARLLHLCLPGSRIVVGETFDAAALAQEINAPWVDGDRQAPRRAVLLYPPTPPDPQHPMLPAPPLSTDWLAAPERLRLVVLDGTWRKSRRMLWANPALQALPRLALQQVPPTRYAVRKAHAPHQLSTLEAAQCALQQLEPANPHIAALGQAMDALMALLCSREGAARSAMLGPDLS</sequence>
<evidence type="ECO:0000259" key="6">
    <source>
        <dbReference type="SMART" id="SM01144"/>
    </source>
</evidence>
<protein>
    <recommendedName>
        <fullName evidence="1">tRNA-uridine aminocarboxypropyltransferase</fullName>
        <ecNumber evidence="1">2.5.1.25</ecNumber>
    </recommendedName>
</protein>
<comment type="similarity">
    <text evidence="5">Belongs to the TDD superfamily. DTWD2 family.</text>
</comment>
<keyword evidence="8" id="KW-1185">Reference proteome</keyword>
<evidence type="ECO:0000313" key="8">
    <source>
        <dbReference type="Proteomes" id="UP000000450"/>
    </source>
</evidence>
<dbReference type="EC" id="2.5.1.25" evidence="1"/>